<evidence type="ECO:0000256" key="2">
    <source>
        <dbReference type="ARBA" id="ARBA00023016"/>
    </source>
</evidence>
<keyword evidence="2" id="KW-0346">Stress response</keyword>
<evidence type="ECO:0000256" key="4">
    <source>
        <dbReference type="ARBA" id="ARBA00038493"/>
    </source>
</evidence>
<name>A0A9P5N1P5_9AGAM</name>
<keyword evidence="7" id="KW-0315">Glutamine amidotransferase</keyword>
<reference evidence="7" key="1">
    <citation type="submission" date="2019-10" db="EMBL/GenBank/DDBJ databases">
        <authorList>
            <consortium name="DOE Joint Genome Institute"/>
            <person name="Kuo A."/>
            <person name="Miyauchi S."/>
            <person name="Kiss E."/>
            <person name="Drula E."/>
            <person name="Kohler A."/>
            <person name="Sanchez-Garcia M."/>
            <person name="Andreopoulos B."/>
            <person name="Barry K.W."/>
            <person name="Bonito G."/>
            <person name="Buee M."/>
            <person name="Carver A."/>
            <person name="Chen C."/>
            <person name="Cichocki N."/>
            <person name="Clum A."/>
            <person name="Culley D."/>
            <person name="Crous P.W."/>
            <person name="Fauchery L."/>
            <person name="Girlanda M."/>
            <person name="Hayes R."/>
            <person name="Keri Z."/>
            <person name="LaButti K."/>
            <person name="Lipzen A."/>
            <person name="Lombard V."/>
            <person name="Magnuson J."/>
            <person name="Maillard F."/>
            <person name="Morin E."/>
            <person name="Murat C."/>
            <person name="Nolan M."/>
            <person name="Ohm R."/>
            <person name="Pangilinan J."/>
            <person name="Pereira M."/>
            <person name="Perotto S."/>
            <person name="Peter M."/>
            <person name="Riley R."/>
            <person name="Sitrit Y."/>
            <person name="Stielow B."/>
            <person name="Szollosi G."/>
            <person name="Zifcakova L."/>
            <person name="Stursova M."/>
            <person name="Spatafora J.W."/>
            <person name="Tedersoo L."/>
            <person name="Vaario L.-M."/>
            <person name="Yamada A."/>
            <person name="Yan M."/>
            <person name="Wang P."/>
            <person name="Xu J."/>
            <person name="Bruns T."/>
            <person name="Baldrian P."/>
            <person name="Vilgalys R."/>
            <person name="Henrissat B."/>
            <person name="Grigoriev I.V."/>
            <person name="Hibbett D."/>
            <person name="Nagy L.G."/>
            <person name="Martin F.M."/>
        </authorList>
    </citation>
    <scope>NUCLEOTIDE SEQUENCE</scope>
    <source>
        <strain evidence="7">Prilba</strain>
    </source>
</reference>
<dbReference type="PANTHER" id="PTHR48094:SF11">
    <property type="entry name" value="GLUTATHIONE-INDEPENDENT GLYOXALASE HSP31-RELATED"/>
    <property type="match status" value="1"/>
</dbReference>
<dbReference type="Pfam" id="PF01965">
    <property type="entry name" value="DJ-1_PfpI"/>
    <property type="match status" value="1"/>
</dbReference>
<dbReference type="EMBL" id="WHVB01000003">
    <property type="protein sequence ID" value="KAF8484438.1"/>
    <property type="molecule type" value="Genomic_DNA"/>
</dbReference>
<dbReference type="GO" id="GO:0019172">
    <property type="term" value="F:glyoxalase III activity"/>
    <property type="evidence" value="ECO:0007669"/>
    <property type="project" value="UniProtKB-EC"/>
</dbReference>
<dbReference type="EC" id="4.2.1.130" evidence="1"/>
<dbReference type="SUPFAM" id="SSF52317">
    <property type="entry name" value="Class I glutamine amidotransferase-like"/>
    <property type="match status" value="1"/>
</dbReference>
<organism evidence="7 8">
    <name type="scientific">Russula ochroleuca</name>
    <dbReference type="NCBI Taxonomy" id="152965"/>
    <lineage>
        <taxon>Eukaryota</taxon>
        <taxon>Fungi</taxon>
        <taxon>Dikarya</taxon>
        <taxon>Basidiomycota</taxon>
        <taxon>Agaricomycotina</taxon>
        <taxon>Agaricomycetes</taxon>
        <taxon>Russulales</taxon>
        <taxon>Russulaceae</taxon>
        <taxon>Russula</taxon>
    </lineage>
</organism>
<evidence type="ECO:0000256" key="1">
    <source>
        <dbReference type="ARBA" id="ARBA00013134"/>
    </source>
</evidence>
<proteinExistence type="inferred from homology"/>
<comment type="similarity">
    <text evidence="4">Belongs to the peptidase C56 family. HSP31-like subfamily.</text>
</comment>
<keyword evidence="8" id="KW-1185">Reference proteome</keyword>
<dbReference type="InterPro" id="IPR050325">
    <property type="entry name" value="Prot/Nucl_acid_deglycase"/>
</dbReference>
<accession>A0A9P5N1P5</accession>
<comment type="caution">
    <text evidence="7">The sequence shown here is derived from an EMBL/GenBank/DDBJ whole genome shotgun (WGS) entry which is preliminary data.</text>
</comment>
<dbReference type="CDD" id="cd03141">
    <property type="entry name" value="GATase1_Hsp31_like"/>
    <property type="match status" value="1"/>
</dbReference>
<evidence type="ECO:0000259" key="6">
    <source>
        <dbReference type="Pfam" id="PF01965"/>
    </source>
</evidence>
<evidence type="ECO:0000313" key="7">
    <source>
        <dbReference type="EMBL" id="KAF8484438.1"/>
    </source>
</evidence>
<reference evidence="7" key="2">
    <citation type="journal article" date="2020" name="Nat. Commun.">
        <title>Large-scale genome sequencing of mycorrhizal fungi provides insights into the early evolution of symbiotic traits.</title>
        <authorList>
            <person name="Miyauchi S."/>
            <person name="Kiss E."/>
            <person name="Kuo A."/>
            <person name="Drula E."/>
            <person name="Kohler A."/>
            <person name="Sanchez-Garcia M."/>
            <person name="Morin E."/>
            <person name="Andreopoulos B."/>
            <person name="Barry K.W."/>
            <person name="Bonito G."/>
            <person name="Buee M."/>
            <person name="Carver A."/>
            <person name="Chen C."/>
            <person name="Cichocki N."/>
            <person name="Clum A."/>
            <person name="Culley D."/>
            <person name="Crous P.W."/>
            <person name="Fauchery L."/>
            <person name="Girlanda M."/>
            <person name="Hayes R.D."/>
            <person name="Keri Z."/>
            <person name="LaButti K."/>
            <person name="Lipzen A."/>
            <person name="Lombard V."/>
            <person name="Magnuson J."/>
            <person name="Maillard F."/>
            <person name="Murat C."/>
            <person name="Nolan M."/>
            <person name="Ohm R.A."/>
            <person name="Pangilinan J."/>
            <person name="Pereira M.F."/>
            <person name="Perotto S."/>
            <person name="Peter M."/>
            <person name="Pfister S."/>
            <person name="Riley R."/>
            <person name="Sitrit Y."/>
            <person name="Stielow J.B."/>
            <person name="Szollosi G."/>
            <person name="Zifcakova L."/>
            <person name="Stursova M."/>
            <person name="Spatafora J.W."/>
            <person name="Tedersoo L."/>
            <person name="Vaario L.M."/>
            <person name="Yamada A."/>
            <person name="Yan M."/>
            <person name="Wang P."/>
            <person name="Xu J."/>
            <person name="Bruns T."/>
            <person name="Baldrian P."/>
            <person name="Vilgalys R."/>
            <person name="Dunand C."/>
            <person name="Henrissat B."/>
            <person name="Grigoriev I.V."/>
            <person name="Hibbett D."/>
            <person name="Nagy L.G."/>
            <person name="Martin F.M."/>
        </authorList>
    </citation>
    <scope>NUCLEOTIDE SEQUENCE</scope>
    <source>
        <strain evidence="7">Prilba</strain>
    </source>
</reference>
<dbReference type="OrthoDB" id="543156at2759"/>
<feature type="domain" description="DJ-1/PfpI" evidence="6">
    <location>
        <begin position="87"/>
        <end position="221"/>
    </location>
</feature>
<dbReference type="PANTHER" id="PTHR48094">
    <property type="entry name" value="PROTEIN/NUCLEIC ACID DEGLYCASE DJ-1-RELATED"/>
    <property type="match status" value="1"/>
</dbReference>
<sequence>MSQRILFVLSSAEKSLQGDPTGWYLPEAAHPYYVLSPHFAIDFAAPGGPNPPMDPSSQERFGDDEECKRFLNDPDARNLLENAKFMTTVNANDYDAIYYVGGRGPVIDLPEYKTNIQLAYEFYRTHKLVSAVCHGPAALVWVTDEDGKSIFNGKNVTGFSNAEEEEIGNVQAIPFLLEDRIKLLGGTYEKANENFDPKVVCAGNLITGQNPASARPLAEEIKKWLQANKRAKAPANH</sequence>
<dbReference type="AlphaFoldDB" id="A0A9P5N1P5"/>
<keyword evidence="3" id="KW-0456">Lyase</keyword>
<dbReference type="GO" id="GO:0005737">
    <property type="term" value="C:cytoplasm"/>
    <property type="evidence" value="ECO:0007669"/>
    <property type="project" value="TreeGrafter"/>
</dbReference>
<dbReference type="InterPro" id="IPR002818">
    <property type="entry name" value="DJ-1/PfpI"/>
</dbReference>
<gene>
    <name evidence="7" type="ORF">DFH94DRAFT_232708</name>
</gene>
<dbReference type="Gene3D" id="3.40.50.880">
    <property type="match status" value="1"/>
</dbReference>
<evidence type="ECO:0000256" key="5">
    <source>
        <dbReference type="ARBA" id="ARBA00048082"/>
    </source>
</evidence>
<dbReference type="InterPro" id="IPR029062">
    <property type="entry name" value="Class_I_gatase-like"/>
</dbReference>
<evidence type="ECO:0000256" key="3">
    <source>
        <dbReference type="ARBA" id="ARBA00023239"/>
    </source>
</evidence>
<dbReference type="GO" id="GO:0019243">
    <property type="term" value="P:methylglyoxal catabolic process to D-lactate via S-lactoyl-glutathione"/>
    <property type="evidence" value="ECO:0007669"/>
    <property type="project" value="TreeGrafter"/>
</dbReference>
<protein>
    <recommendedName>
        <fullName evidence="1">D-lactate dehydratase</fullName>
        <ecNumber evidence="1">4.2.1.130</ecNumber>
    </recommendedName>
</protein>
<evidence type="ECO:0000313" key="8">
    <source>
        <dbReference type="Proteomes" id="UP000759537"/>
    </source>
</evidence>
<dbReference type="Proteomes" id="UP000759537">
    <property type="component" value="Unassembled WGS sequence"/>
</dbReference>
<comment type="catalytic activity">
    <reaction evidence="5">
        <text>methylglyoxal + H2O = (R)-lactate + H(+)</text>
        <dbReference type="Rhea" id="RHEA:27754"/>
        <dbReference type="ChEBI" id="CHEBI:15377"/>
        <dbReference type="ChEBI" id="CHEBI:15378"/>
        <dbReference type="ChEBI" id="CHEBI:16004"/>
        <dbReference type="ChEBI" id="CHEBI:17158"/>
        <dbReference type="EC" id="4.2.1.130"/>
    </reaction>
</comment>